<dbReference type="Proteomes" id="UP000038010">
    <property type="component" value="Unassembled WGS sequence"/>
</dbReference>
<dbReference type="GO" id="GO:0005506">
    <property type="term" value="F:iron ion binding"/>
    <property type="evidence" value="ECO:0007669"/>
    <property type="project" value="InterPro"/>
</dbReference>
<dbReference type="Pfam" id="PF12853">
    <property type="entry name" value="NADH_u_ox_C"/>
    <property type="match status" value="1"/>
</dbReference>
<comment type="caution">
    <text evidence="4">The sequence shown here is derived from an EMBL/GenBank/DDBJ whole genome shotgun (WGS) entry which is preliminary data.</text>
</comment>
<dbReference type="PRINTS" id="PR00385">
    <property type="entry name" value="P450"/>
</dbReference>
<keyword evidence="1" id="KW-0479">Metal-binding</keyword>
<protein>
    <submittedName>
        <fullName evidence="4">NADH-ubiquinone oxido 20.9 kDa subunit</fullName>
    </submittedName>
</protein>
<dbReference type="SUPFAM" id="SSF48264">
    <property type="entry name" value="Cytochrome P450"/>
    <property type="match status" value="1"/>
</dbReference>
<evidence type="ECO:0000259" key="3">
    <source>
        <dbReference type="Pfam" id="PF12853"/>
    </source>
</evidence>
<dbReference type="VEuPathDB" id="FungiDB:AB675_11662"/>
<feature type="binding site" description="axial binding residue" evidence="1">
    <location>
        <position position="582"/>
    </location>
    <ligand>
        <name>heme</name>
        <dbReference type="ChEBI" id="CHEBI:30413"/>
    </ligand>
    <ligandPart>
        <name>Fe</name>
        <dbReference type="ChEBI" id="CHEBI:18248"/>
    </ligandPart>
</feature>
<dbReference type="STRING" id="1664694.A0A0N1GY34"/>
<dbReference type="GO" id="GO:0004497">
    <property type="term" value="F:monooxygenase activity"/>
    <property type="evidence" value="ECO:0007669"/>
    <property type="project" value="InterPro"/>
</dbReference>
<dbReference type="InterPro" id="IPR002401">
    <property type="entry name" value="Cyt_P450_E_grp-I"/>
</dbReference>
<dbReference type="OrthoDB" id="3934656at2759"/>
<keyword evidence="5" id="KW-1185">Reference proteome</keyword>
<dbReference type="InterPro" id="IPR036396">
    <property type="entry name" value="Cyt_P450_sf"/>
</dbReference>
<dbReference type="AlphaFoldDB" id="A0A0N1GY34"/>
<dbReference type="InterPro" id="IPR019721">
    <property type="entry name" value="NADH-UbQ_OxRdtase_su21_N"/>
</dbReference>
<proteinExistence type="predicted"/>
<evidence type="ECO:0000313" key="5">
    <source>
        <dbReference type="Proteomes" id="UP000038010"/>
    </source>
</evidence>
<dbReference type="PANTHER" id="PTHR24305:SF168">
    <property type="entry name" value="P450, PUTATIVE (EUROFUNG)-RELATED"/>
    <property type="match status" value="1"/>
</dbReference>
<accession>A0A0N1GY34</accession>
<dbReference type="InterPro" id="IPR050121">
    <property type="entry name" value="Cytochrome_P450_monoxygenase"/>
</dbReference>
<evidence type="ECO:0000256" key="1">
    <source>
        <dbReference type="PIRSR" id="PIRSR602401-1"/>
    </source>
</evidence>
<comment type="cofactor">
    <cofactor evidence="1">
        <name>heme</name>
        <dbReference type="ChEBI" id="CHEBI:30413"/>
    </cofactor>
</comment>
<dbReference type="InterPro" id="IPR001128">
    <property type="entry name" value="Cyt_P450"/>
</dbReference>
<organism evidence="4 5">
    <name type="scientific">Cyphellophora attinorum</name>
    <dbReference type="NCBI Taxonomy" id="1664694"/>
    <lineage>
        <taxon>Eukaryota</taxon>
        <taxon>Fungi</taxon>
        <taxon>Dikarya</taxon>
        <taxon>Ascomycota</taxon>
        <taxon>Pezizomycotina</taxon>
        <taxon>Eurotiomycetes</taxon>
        <taxon>Chaetothyriomycetidae</taxon>
        <taxon>Chaetothyriales</taxon>
        <taxon>Cyphellophoraceae</taxon>
        <taxon>Cyphellophora</taxon>
    </lineage>
</organism>
<feature type="domain" description="NADH-ubiquinone oxidoreductase 21kDa subunit N-terminal" evidence="2">
    <location>
        <begin position="16"/>
        <end position="94"/>
    </location>
</feature>
<dbReference type="Pfam" id="PF00067">
    <property type="entry name" value="p450"/>
    <property type="match status" value="1"/>
</dbReference>
<dbReference type="PANTHER" id="PTHR24305">
    <property type="entry name" value="CYTOCHROME P450"/>
    <property type="match status" value="1"/>
</dbReference>
<dbReference type="GeneID" id="28732410"/>
<keyword evidence="4" id="KW-0830">Ubiquinone</keyword>
<name>A0A0N1GY34_9EURO</name>
<evidence type="ECO:0000259" key="2">
    <source>
        <dbReference type="Pfam" id="PF10785"/>
    </source>
</evidence>
<dbReference type="GO" id="GO:0016705">
    <property type="term" value="F:oxidoreductase activity, acting on paired donors, with incorporation or reduction of molecular oxygen"/>
    <property type="evidence" value="ECO:0007669"/>
    <property type="project" value="InterPro"/>
</dbReference>
<sequence>MAQEPPRVVQPGLLNNRFPVIDTDPHWRRAFRYARTEDWTFGAGMAAVGPALMAVTERFAPSFAGRGAYPPIFRLSIAIGAVAGLGLVYERSCCTFTTTGLYTRVLQEWDADESDAVRFIGMNENAREVEMDMREMVDKVKKGEPLYGHSTLTPHMQGIAARNSRYSSLWTHIMPWANFTNHNQHGVDTAKYYQQAERELEAEKAGSPVRISPNLLITNDPDMIRAMTAPRSKFRRGHWYRGMGLDPRINNTLSELDERRHAELRTKLLPGYTGKDVPTLEARIDGRVLELVGVMQHYATTQRKVDFAHVSQYLALDILTELVYGQPFGFLREEKDLFQYISKSASFLPVMELGTNHPCIHSLLTSRLLANMAGPKPTDKTGLGAVIGVAKRVIAARIEGKADLGKDRDMLDSFLERGLTQVEAESESLLQILAGADSAATCIRMTLLFLLTNPVAYRKLKGEIMQRVDEGRISFPVVSNSEAADMPYLRACIKESLRLWVPLNGLNTKVAPEEGATVNGVHIPGGTEVAHAHHSMMRRRDIFGPSADRFLPERWLDEADRDMLRRQERTWELSFSYGRFECLGKSIAMMELNKVFVELLRRFDFGLGNSTKPITTKCYQIHIQENMWVYVRPSDTGWKS</sequence>
<feature type="domain" description="NADH-ubiquinone oxidoreductase 21kDa subunit C-terminal fungi" evidence="3">
    <location>
        <begin position="133"/>
        <end position="208"/>
    </location>
</feature>
<evidence type="ECO:0000313" key="4">
    <source>
        <dbReference type="EMBL" id="KPI35426.1"/>
    </source>
</evidence>
<dbReference type="Pfam" id="PF10785">
    <property type="entry name" value="NADH-u_ox-rdase"/>
    <property type="match status" value="1"/>
</dbReference>
<dbReference type="PRINTS" id="PR00463">
    <property type="entry name" value="EP450I"/>
</dbReference>
<dbReference type="Gene3D" id="1.10.630.10">
    <property type="entry name" value="Cytochrome P450"/>
    <property type="match status" value="1"/>
</dbReference>
<dbReference type="InterPro" id="IPR024549">
    <property type="entry name" value="NADH-UbQ_OxRdtase_su21_C_fun"/>
</dbReference>
<keyword evidence="1" id="KW-0349">Heme</keyword>
<gene>
    <name evidence="4" type="ORF">AB675_11662</name>
</gene>
<dbReference type="GO" id="GO:0020037">
    <property type="term" value="F:heme binding"/>
    <property type="evidence" value="ECO:0007669"/>
    <property type="project" value="InterPro"/>
</dbReference>
<dbReference type="CDD" id="cd11060">
    <property type="entry name" value="CYP57A1-like"/>
    <property type="match status" value="1"/>
</dbReference>
<dbReference type="EMBL" id="LFJN01000040">
    <property type="protein sequence ID" value="KPI35426.1"/>
    <property type="molecule type" value="Genomic_DNA"/>
</dbReference>
<dbReference type="RefSeq" id="XP_017995389.1">
    <property type="nucleotide sequence ID" value="XM_018140529.1"/>
</dbReference>
<reference evidence="4 5" key="1">
    <citation type="submission" date="2015-06" db="EMBL/GenBank/DDBJ databases">
        <title>Draft genome of the ant-associated black yeast Phialophora attae CBS 131958.</title>
        <authorList>
            <person name="Moreno L.F."/>
            <person name="Stielow B.J."/>
            <person name="de Hoog S."/>
            <person name="Vicente V.A."/>
            <person name="Weiss V.A."/>
            <person name="de Vries M."/>
            <person name="Cruz L.M."/>
            <person name="Souza E.M."/>
        </authorList>
    </citation>
    <scope>NUCLEOTIDE SEQUENCE [LARGE SCALE GENOMIC DNA]</scope>
    <source>
        <strain evidence="4 5">CBS 131958</strain>
    </source>
</reference>
<keyword evidence="1" id="KW-0408">Iron</keyword>